<dbReference type="SUPFAM" id="SSF55874">
    <property type="entry name" value="ATPase domain of HSP90 chaperone/DNA topoisomerase II/histidine kinase"/>
    <property type="match status" value="1"/>
</dbReference>
<keyword evidence="8" id="KW-0732">Signal</keyword>
<organism evidence="10 11">
    <name type="scientific">Burkholderia dolosa</name>
    <dbReference type="NCBI Taxonomy" id="152500"/>
    <lineage>
        <taxon>Bacteria</taxon>
        <taxon>Pseudomonadati</taxon>
        <taxon>Pseudomonadota</taxon>
        <taxon>Betaproteobacteria</taxon>
        <taxon>Burkholderiales</taxon>
        <taxon>Burkholderiaceae</taxon>
        <taxon>Burkholderia</taxon>
        <taxon>Burkholderia cepacia complex</taxon>
    </lineage>
</organism>
<dbReference type="PANTHER" id="PTHR43047:SF72">
    <property type="entry name" value="OSMOSENSING HISTIDINE PROTEIN KINASE SLN1"/>
    <property type="match status" value="1"/>
</dbReference>
<evidence type="ECO:0000313" key="11">
    <source>
        <dbReference type="Proteomes" id="UP000625568"/>
    </source>
</evidence>
<keyword evidence="11" id="KW-1185">Reference proteome</keyword>
<dbReference type="EMBL" id="CP069483">
    <property type="protein sequence ID" value="QRO80044.1"/>
    <property type="molecule type" value="Genomic_DNA"/>
</dbReference>
<keyword evidence="4" id="KW-0597">Phosphoprotein</keyword>
<name>A0A892IDS7_9BURK</name>
<gene>
    <name evidence="10" type="ORF">I6K02_16945</name>
</gene>
<evidence type="ECO:0000256" key="3">
    <source>
        <dbReference type="ARBA" id="ARBA00012438"/>
    </source>
</evidence>
<dbReference type="PIRSF" id="PIRSF037347">
    <property type="entry name" value="STHK_CHASE2_PAS_prd"/>
    <property type="match status" value="1"/>
</dbReference>
<dbReference type="PRINTS" id="PR00344">
    <property type="entry name" value="BCTRLSENSOR"/>
</dbReference>
<dbReference type="InterPro" id="IPR036890">
    <property type="entry name" value="HATPase_C_sf"/>
</dbReference>
<evidence type="ECO:0000256" key="1">
    <source>
        <dbReference type="ARBA" id="ARBA00000085"/>
    </source>
</evidence>
<reference evidence="10 11" key="1">
    <citation type="submission" date="2021-02" db="EMBL/GenBank/DDBJ databases">
        <title>FDA dAtabase for Regulatory Grade micrObial Sequences (FDA-ARGOS): Supporting development and validation of Infectious Disease Dx tests.</title>
        <authorList>
            <person name="Minogue T."/>
            <person name="Wolcott M."/>
            <person name="Wasieloski L."/>
            <person name="Aguilar W."/>
            <person name="Moore D."/>
            <person name="Jaissle J."/>
            <person name="Tallon L."/>
            <person name="Sadzewicz L."/>
            <person name="Zhao X."/>
            <person name="Boylan J."/>
            <person name="Ott S."/>
            <person name="Bowen H."/>
            <person name="Vavikolanu K."/>
            <person name="Mehta A."/>
            <person name="Aluvathingal J."/>
            <person name="Nadendla S."/>
            <person name="Yan Y."/>
            <person name="Sichtig H."/>
        </authorList>
    </citation>
    <scope>NUCLEOTIDE SEQUENCE [LARGE SCALE GENOMIC DNA]</scope>
    <source>
        <strain evidence="10 11">FDAARGOS_1272</strain>
    </source>
</reference>
<dbReference type="EC" id="2.7.13.3" evidence="3"/>
<dbReference type="CDD" id="cd00075">
    <property type="entry name" value="HATPase"/>
    <property type="match status" value="1"/>
</dbReference>
<evidence type="ECO:0000256" key="2">
    <source>
        <dbReference type="ARBA" id="ARBA00004429"/>
    </source>
</evidence>
<dbReference type="GO" id="GO:0000155">
    <property type="term" value="F:phosphorelay sensor kinase activity"/>
    <property type="evidence" value="ECO:0007669"/>
    <property type="project" value="InterPro"/>
</dbReference>
<dbReference type="Proteomes" id="UP000625568">
    <property type="component" value="Chromosome 2"/>
</dbReference>
<evidence type="ECO:0000256" key="4">
    <source>
        <dbReference type="ARBA" id="ARBA00022553"/>
    </source>
</evidence>
<dbReference type="RefSeq" id="WP_045552246.1">
    <property type="nucleotide sequence ID" value="NZ_CABVPR010000041.1"/>
</dbReference>
<keyword evidence="7" id="KW-1133">Transmembrane helix</keyword>
<dbReference type="PROSITE" id="PS50109">
    <property type="entry name" value="HIS_KIN"/>
    <property type="match status" value="1"/>
</dbReference>
<sequence length="779" mass="84293">MFDWFRRAPRFAASVRAAWLPLIGTPALAALSCTASVEALFSPLDRIYWHAVSSNIDRGRHHKVAVIAVDKKTVDELGGNASYARTGYASILSRVSGAASVVLDITMVTPTQHDDLLAAAIAAHGRVVLPAEVSPVHGRADTVILPARRLREAAAALGQRSVVLSSDDLVQGIVPYVTIGNGDEIPHVGLQAIRIAKAPLPENEIRSHVQPHVTRMGHVEDGSILLRLPLYFHLDRYSFVDVLKGRVPASAWRNRIVFIGDGMSELSGVFHLSSGSDGRVHRVEVDALATEAVLDGRLLRNVPLGMRIAISTAVASGMLLICMLVPGRRLYGFALGWLAAYVASQALLLAHGAYWAPVGPSLAMCVTVFALCGWRRAGSLSAALMREYRRLRGMAGRHAIGSAEQPVDAGDALPDEEVAEAISRIREWQSTYVDVIHTLPYPIFIEHEGTLLMCNERGRAMLASIDVDGTAAVRQVIGTAYHEIRAAKETGRIHSAELTLNARTYMVMVTPFDDGDHRRSTASMISLVDIHNIKAAVESDRMTLRHMAHDLRNPLSTVLSLLEQHSSGGVSDPDFLANLHKLVNYSLRVAQDFTQLSRAEHLDRTAYVMVSASDLAMEAIDQVWHSASAKHICVEGPNDDGHDAFVLGNRDMLLRALTNLLDNAVKYSNDGTVVSVWIRTGDGDVSIAVEDQGIGIPADAMPRLFEPFFQAGGACRDPSRGVGLGLPFVKTVVERHGGSVDVTSTPGEGSRFSMCLPTAAAEAERRWLGGHRKSAKAHA</sequence>
<dbReference type="GeneID" id="93129962"/>
<keyword evidence="7" id="KW-0472">Membrane</keyword>
<dbReference type="GO" id="GO:0005886">
    <property type="term" value="C:plasma membrane"/>
    <property type="evidence" value="ECO:0007669"/>
    <property type="project" value="UniProtKB-SubCell"/>
</dbReference>
<evidence type="ECO:0000256" key="5">
    <source>
        <dbReference type="ARBA" id="ARBA00022679"/>
    </source>
</evidence>
<dbReference type="InterPro" id="IPR007890">
    <property type="entry name" value="CHASE2"/>
</dbReference>
<dbReference type="CDD" id="cd00082">
    <property type="entry name" value="HisKA"/>
    <property type="match status" value="1"/>
</dbReference>
<keyword evidence="7" id="KW-0812">Transmembrane</keyword>
<dbReference type="PROSITE" id="PS51257">
    <property type="entry name" value="PROKAR_LIPOPROTEIN"/>
    <property type="match status" value="1"/>
</dbReference>
<dbReference type="GO" id="GO:0009927">
    <property type="term" value="F:histidine phosphotransfer kinase activity"/>
    <property type="evidence" value="ECO:0007669"/>
    <property type="project" value="TreeGrafter"/>
</dbReference>
<dbReference type="InterPro" id="IPR005467">
    <property type="entry name" value="His_kinase_dom"/>
</dbReference>
<evidence type="ECO:0000313" key="10">
    <source>
        <dbReference type="EMBL" id="QRO80044.1"/>
    </source>
</evidence>
<dbReference type="InterPro" id="IPR003661">
    <property type="entry name" value="HisK_dim/P_dom"/>
</dbReference>
<dbReference type="Pfam" id="PF02518">
    <property type="entry name" value="HATPase_c"/>
    <property type="match status" value="1"/>
</dbReference>
<dbReference type="SMART" id="SM00387">
    <property type="entry name" value="HATPase_c"/>
    <property type="match status" value="1"/>
</dbReference>
<dbReference type="FunFam" id="3.30.565.10:FF:000006">
    <property type="entry name" value="Sensor histidine kinase WalK"/>
    <property type="match status" value="1"/>
</dbReference>
<feature type="domain" description="Histidine kinase" evidence="9">
    <location>
        <begin position="546"/>
        <end position="760"/>
    </location>
</feature>
<evidence type="ECO:0000256" key="7">
    <source>
        <dbReference type="SAM" id="Phobius"/>
    </source>
</evidence>
<dbReference type="InterPro" id="IPR004358">
    <property type="entry name" value="Sig_transdc_His_kin-like_C"/>
</dbReference>
<dbReference type="SMART" id="SM01080">
    <property type="entry name" value="CHASE2"/>
    <property type="match status" value="1"/>
</dbReference>
<dbReference type="Gene3D" id="1.10.287.130">
    <property type="match status" value="1"/>
</dbReference>
<evidence type="ECO:0000256" key="8">
    <source>
        <dbReference type="SAM" id="SignalP"/>
    </source>
</evidence>
<feature type="signal peptide" evidence="8">
    <location>
        <begin position="1"/>
        <end position="29"/>
    </location>
</feature>
<dbReference type="Gene3D" id="3.30.565.10">
    <property type="entry name" value="Histidine kinase-like ATPase, C-terminal domain"/>
    <property type="match status" value="1"/>
</dbReference>
<proteinExistence type="predicted"/>
<evidence type="ECO:0000259" key="9">
    <source>
        <dbReference type="PROSITE" id="PS50109"/>
    </source>
</evidence>
<feature type="transmembrane region" description="Helical" evidence="7">
    <location>
        <begin position="332"/>
        <end position="355"/>
    </location>
</feature>
<dbReference type="InterPro" id="IPR003594">
    <property type="entry name" value="HATPase_dom"/>
</dbReference>
<comment type="subcellular location">
    <subcellularLocation>
        <location evidence="2">Cell inner membrane</location>
        <topology evidence="2">Multi-pass membrane protein</topology>
    </subcellularLocation>
</comment>
<comment type="catalytic activity">
    <reaction evidence="1">
        <text>ATP + protein L-histidine = ADP + protein N-phospho-L-histidine.</text>
        <dbReference type="EC" id="2.7.13.3"/>
    </reaction>
</comment>
<protein>
    <recommendedName>
        <fullName evidence="3">histidine kinase</fullName>
        <ecNumber evidence="3">2.7.13.3</ecNumber>
    </recommendedName>
</protein>
<dbReference type="Pfam" id="PF05226">
    <property type="entry name" value="CHASE2"/>
    <property type="match status" value="1"/>
</dbReference>
<feature type="chain" id="PRO_5034144729" description="histidine kinase" evidence="8">
    <location>
        <begin position="30"/>
        <end position="779"/>
    </location>
</feature>
<keyword evidence="6" id="KW-0418">Kinase</keyword>
<dbReference type="InterPro" id="IPR017181">
    <property type="entry name" value="Sig_transdc_His_kin_CHASE2"/>
</dbReference>
<keyword evidence="5" id="KW-0808">Transferase</keyword>
<dbReference type="PANTHER" id="PTHR43047">
    <property type="entry name" value="TWO-COMPONENT HISTIDINE PROTEIN KINASE"/>
    <property type="match status" value="1"/>
</dbReference>
<dbReference type="SUPFAM" id="SSF47384">
    <property type="entry name" value="Homodimeric domain of signal transducing histidine kinase"/>
    <property type="match status" value="1"/>
</dbReference>
<evidence type="ECO:0000256" key="6">
    <source>
        <dbReference type="ARBA" id="ARBA00022777"/>
    </source>
</evidence>
<dbReference type="InterPro" id="IPR036097">
    <property type="entry name" value="HisK_dim/P_sf"/>
</dbReference>
<feature type="transmembrane region" description="Helical" evidence="7">
    <location>
        <begin position="304"/>
        <end position="325"/>
    </location>
</feature>
<accession>A0A892IDS7</accession>
<dbReference type="AlphaFoldDB" id="A0A892IDS7"/>